<reference evidence="2 3" key="1">
    <citation type="journal article" date="2017" name="Genome Biol. Evol.">
        <title>Phytophthora megakarya and P. palmivora, closely related causal agents of cacao black pod rot, underwent increases in genome sizes and gene numbers by different mechanisms.</title>
        <authorList>
            <person name="Ali S.S."/>
            <person name="Shao J."/>
            <person name="Lary D.J."/>
            <person name="Kronmiller B."/>
            <person name="Shen D."/>
            <person name="Strem M.D."/>
            <person name="Amoako-Attah I."/>
            <person name="Akrofi A.Y."/>
            <person name="Begoude B.A."/>
            <person name="Ten Hoopen G.M."/>
            <person name="Coulibaly K."/>
            <person name="Kebe B.I."/>
            <person name="Melnick R.L."/>
            <person name="Guiltinan M.J."/>
            <person name="Tyler B.M."/>
            <person name="Meinhardt L.W."/>
            <person name="Bailey B.A."/>
        </authorList>
    </citation>
    <scope>NUCLEOTIDE SEQUENCE [LARGE SCALE GENOMIC DNA]</scope>
    <source>
        <strain evidence="3">sbr112.9</strain>
    </source>
</reference>
<comment type="caution">
    <text evidence="2">The sequence shown here is derived from an EMBL/GenBank/DDBJ whole genome shotgun (WGS) entry which is preliminary data.</text>
</comment>
<accession>A0A2P4Y068</accession>
<dbReference type="AlphaFoldDB" id="A0A2P4Y068"/>
<feature type="compositionally biased region" description="Low complexity" evidence="1">
    <location>
        <begin position="205"/>
        <end position="218"/>
    </location>
</feature>
<evidence type="ECO:0000256" key="1">
    <source>
        <dbReference type="SAM" id="MobiDB-lite"/>
    </source>
</evidence>
<evidence type="ECO:0000313" key="3">
    <source>
        <dbReference type="Proteomes" id="UP000237271"/>
    </source>
</evidence>
<dbReference type="Proteomes" id="UP000237271">
    <property type="component" value="Unassembled WGS sequence"/>
</dbReference>
<dbReference type="OrthoDB" id="155570at2759"/>
<protein>
    <submittedName>
        <fullName evidence="2">Uncharacterized protein</fullName>
    </submittedName>
</protein>
<proteinExistence type="predicted"/>
<evidence type="ECO:0000313" key="2">
    <source>
        <dbReference type="EMBL" id="POM71203.1"/>
    </source>
</evidence>
<name>A0A2P4Y068_9STRA</name>
<dbReference type="EMBL" id="NCKW01006572">
    <property type="protein sequence ID" value="POM71203.1"/>
    <property type="molecule type" value="Genomic_DNA"/>
</dbReference>
<feature type="region of interest" description="Disordered" evidence="1">
    <location>
        <begin position="200"/>
        <end position="224"/>
    </location>
</feature>
<gene>
    <name evidence="2" type="ORF">PHPALM_12252</name>
</gene>
<sequence length="329" mass="36346">MATLAPAPTTTTTTSEATFTFHNEPWTAESARLLLEIDEGWMGFRNDAAWSWHKETYPIFTVICRERKWSCNSKAACVAMLTALRTGAIRIQLNSATRSYDGHSQWSLAEMRELGAQMRRVVDGEIPPMPWAAQLVAFVETMKLKDVKYSIGDRTVEGFAIRAGKYVPDSILLQIDPNLMNGKTTPTVVTKTTNMMNRNTKKSSKTVTKTPNVVNGNTAPKKTAPMAVTKTPNVNENTKMTVIKTPNFNGNTKKTAPNSVTTTSSVLNVDTKKMTPKPVAKTPKVINGDTPKTVAKTSMEGMTLKKPPMAVAMENFDKCYEYSCTEEET</sequence>
<organism evidence="2 3">
    <name type="scientific">Phytophthora palmivora</name>
    <dbReference type="NCBI Taxonomy" id="4796"/>
    <lineage>
        <taxon>Eukaryota</taxon>
        <taxon>Sar</taxon>
        <taxon>Stramenopiles</taxon>
        <taxon>Oomycota</taxon>
        <taxon>Peronosporomycetes</taxon>
        <taxon>Peronosporales</taxon>
        <taxon>Peronosporaceae</taxon>
        <taxon>Phytophthora</taxon>
    </lineage>
</organism>
<keyword evidence="3" id="KW-1185">Reference proteome</keyword>